<dbReference type="AlphaFoldDB" id="A0A4Z2EDQ5"/>
<sequence>MYGLETSFKCSTANQKYRPSWEEEQNKMVLVPLHNIFPAAVGEEQVRISFSLSGAKLCLNTHLETLSAMPPSPTATTRREDPFHEAGIFHEHRERSVLMEHCAAAPPAAPGGGGTSSRVCSTSTSSSWRTHTTHCSSSSDTASHSDCN</sequence>
<dbReference type="Proteomes" id="UP000314294">
    <property type="component" value="Unassembled WGS sequence"/>
</dbReference>
<evidence type="ECO:0000313" key="2">
    <source>
        <dbReference type="EMBL" id="TNN26878.1"/>
    </source>
</evidence>
<evidence type="ECO:0000256" key="1">
    <source>
        <dbReference type="SAM" id="MobiDB-lite"/>
    </source>
</evidence>
<protein>
    <submittedName>
        <fullName evidence="2">Uncharacterized protein</fullName>
    </submittedName>
</protein>
<comment type="caution">
    <text evidence="2">The sequence shown here is derived from an EMBL/GenBank/DDBJ whole genome shotgun (WGS) entry which is preliminary data.</text>
</comment>
<feature type="region of interest" description="Disordered" evidence="1">
    <location>
        <begin position="104"/>
        <end position="148"/>
    </location>
</feature>
<evidence type="ECO:0000313" key="3">
    <source>
        <dbReference type="Proteomes" id="UP000314294"/>
    </source>
</evidence>
<gene>
    <name evidence="2" type="ORF">EYF80_062980</name>
</gene>
<proteinExistence type="predicted"/>
<organism evidence="2 3">
    <name type="scientific">Liparis tanakae</name>
    <name type="common">Tanaka's snailfish</name>
    <dbReference type="NCBI Taxonomy" id="230148"/>
    <lineage>
        <taxon>Eukaryota</taxon>
        <taxon>Metazoa</taxon>
        <taxon>Chordata</taxon>
        <taxon>Craniata</taxon>
        <taxon>Vertebrata</taxon>
        <taxon>Euteleostomi</taxon>
        <taxon>Actinopterygii</taxon>
        <taxon>Neopterygii</taxon>
        <taxon>Teleostei</taxon>
        <taxon>Neoteleostei</taxon>
        <taxon>Acanthomorphata</taxon>
        <taxon>Eupercaria</taxon>
        <taxon>Perciformes</taxon>
        <taxon>Cottioidei</taxon>
        <taxon>Cottales</taxon>
        <taxon>Liparidae</taxon>
        <taxon>Liparis</taxon>
    </lineage>
</organism>
<name>A0A4Z2EDQ5_9TELE</name>
<accession>A0A4Z2EDQ5</accession>
<reference evidence="2 3" key="1">
    <citation type="submission" date="2019-03" db="EMBL/GenBank/DDBJ databases">
        <title>First draft genome of Liparis tanakae, snailfish: a comprehensive survey of snailfish specific genes.</title>
        <authorList>
            <person name="Kim W."/>
            <person name="Song I."/>
            <person name="Jeong J.-H."/>
            <person name="Kim D."/>
            <person name="Kim S."/>
            <person name="Ryu S."/>
            <person name="Song J.Y."/>
            <person name="Lee S.K."/>
        </authorList>
    </citation>
    <scope>NUCLEOTIDE SEQUENCE [LARGE SCALE GENOMIC DNA]</scope>
    <source>
        <tissue evidence="2">Muscle</tissue>
    </source>
</reference>
<feature type="compositionally biased region" description="Low complexity" evidence="1">
    <location>
        <begin position="116"/>
        <end position="148"/>
    </location>
</feature>
<keyword evidence="3" id="KW-1185">Reference proteome</keyword>
<dbReference type="EMBL" id="SRLO01009321">
    <property type="protein sequence ID" value="TNN26878.1"/>
    <property type="molecule type" value="Genomic_DNA"/>
</dbReference>